<evidence type="ECO:0000256" key="1">
    <source>
        <dbReference type="SAM" id="Phobius"/>
    </source>
</evidence>
<organism evidence="2 3">
    <name type="scientific">Flectobacillus longus</name>
    <dbReference type="NCBI Taxonomy" id="2984207"/>
    <lineage>
        <taxon>Bacteria</taxon>
        <taxon>Pseudomonadati</taxon>
        <taxon>Bacteroidota</taxon>
        <taxon>Cytophagia</taxon>
        <taxon>Cytophagales</taxon>
        <taxon>Flectobacillaceae</taxon>
        <taxon>Flectobacillus</taxon>
    </lineage>
</organism>
<gene>
    <name evidence="2" type="ORF">QM480_00285</name>
</gene>
<evidence type="ECO:0000313" key="3">
    <source>
        <dbReference type="Proteomes" id="UP001236569"/>
    </source>
</evidence>
<keyword evidence="1" id="KW-1133">Transmembrane helix</keyword>
<protein>
    <submittedName>
        <fullName evidence="2">Uncharacterized protein</fullName>
    </submittedName>
</protein>
<dbReference type="RefSeq" id="WP_283368109.1">
    <property type="nucleotide sequence ID" value="NZ_JASHID010000001.1"/>
</dbReference>
<proteinExistence type="predicted"/>
<keyword evidence="1" id="KW-0472">Membrane</keyword>
<accession>A0ABT6YGP6</accession>
<keyword evidence="3" id="KW-1185">Reference proteome</keyword>
<keyword evidence="1" id="KW-0812">Transmembrane</keyword>
<reference evidence="2 3" key="1">
    <citation type="submission" date="2023-05" db="EMBL/GenBank/DDBJ databases">
        <title>Novel species of genus Flectobacillus isolated from stream in China.</title>
        <authorList>
            <person name="Lu H."/>
        </authorList>
    </citation>
    <scope>NUCLEOTIDE SEQUENCE [LARGE SCALE GENOMIC DNA]</scope>
    <source>
        <strain evidence="2 3">DC10W</strain>
    </source>
</reference>
<evidence type="ECO:0000313" key="2">
    <source>
        <dbReference type="EMBL" id="MDI9862740.1"/>
    </source>
</evidence>
<dbReference type="Proteomes" id="UP001236569">
    <property type="component" value="Unassembled WGS sequence"/>
</dbReference>
<name>A0ABT6YGP6_9BACT</name>
<feature type="transmembrane region" description="Helical" evidence="1">
    <location>
        <begin position="6"/>
        <end position="24"/>
    </location>
</feature>
<comment type="caution">
    <text evidence="2">The sequence shown here is derived from an EMBL/GenBank/DDBJ whole genome shotgun (WGS) entry which is preliminary data.</text>
</comment>
<dbReference type="EMBL" id="JASHID010000001">
    <property type="protein sequence ID" value="MDI9862740.1"/>
    <property type="molecule type" value="Genomic_DNA"/>
</dbReference>
<sequence>MKKITFFTSCISILLVAIVCYIVLIEFHEEQIIQTNIHNNLYQLPQGYSVQSDSCLWSWYSSTTLYKVCVHQNKNISIGYGSKKWQLKLKDIPTKIQFADGDFNLNNLPELYLFGITPKGYVVQAYEYRHDKLQEFELPPLMGTNLFEYRGKDSLYFEKNFLARQFLTNSGQKVCYYELMPNLQFELRFTKML</sequence>